<reference evidence="2 3" key="2">
    <citation type="journal article" date="2019" name="G3 (Bethesda)">
        <title>Hybrid Assembly of the Genome of the Entomopathogenic Nematode Steinernema carpocapsae Identifies the X-Chromosome.</title>
        <authorList>
            <person name="Serra L."/>
            <person name="Macchietto M."/>
            <person name="Macias-Munoz A."/>
            <person name="McGill C.J."/>
            <person name="Rodriguez I.M."/>
            <person name="Rodriguez B."/>
            <person name="Murad R."/>
            <person name="Mortazavi A."/>
        </authorList>
    </citation>
    <scope>NUCLEOTIDE SEQUENCE [LARGE SCALE GENOMIC DNA]</scope>
    <source>
        <strain evidence="2 3">ALL</strain>
    </source>
</reference>
<evidence type="ECO:0008006" key="4">
    <source>
        <dbReference type="Google" id="ProtNLM"/>
    </source>
</evidence>
<keyword evidence="3" id="KW-1185">Reference proteome</keyword>
<evidence type="ECO:0000256" key="1">
    <source>
        <dbReference type="SAM" id="SignalP"/>
    </source>
</evidence>
<comment type="caution">
    <text evidence="2">The sequence shown here is derived from an EMBL/GenBank/DDBJ whole genome shotgun (WGS) entry which is preliminary data.</text>
</comment>
<feature type="signal peptide" evidence="1">
    <location>
        <begin position="1"/>
        <end position="24"/>
    </location>
</feature>
<dbReference type="OrthoDB" id="5815858at2759"/>
<name>A0A4U5MGY6_STECR</name>
<gene>
    <name evidence="2" type="ORF">L596_024411</name>
</gene>
<dbReference type="InterPro" id="IPR036734">
    <property type="entry name" value="Neur_chan_lig-bd_sf"/>
</dbReference>
<dbReference type="EMBL" id="AZBU02000008">
    <property type="protein sequence ID" value="TKR68422.1"/>
    <property type="molecule type" value="Genomic_DNA"/>
</dbReference>
<organism evidence="2 3">
    <name type="scientific">Steinernema carpocapsae</name>
    <name type="common">Entomopathogenic nematode</name>
    <dbReference type="NCBI Taxonomy" id="34508"/>
    <lineage>
        <taxon>Eukaryota</taxon>
        <taxon>Metazoa</taxon>
        <taxon>Ecdysozoa</taxon>
        <taxon>Nematoda</taxon>
        <taxon>Chromadorea</taxon>
        <taxon>Rhabditida</taxon>
        <taxon>Tylenchina</taxon>
        <taxon>Panagrolaimomorpha</taxon>
        <taxon>Strongyloidoidea</taxon>
        <taxon>Steinernematidae</taxon>
        <taxon>Steinernema</taxon>
    </lineage>
</organism>
<dbReference type="Proteomes" id="UP000298663">
    <property type="component" value="Unassembled WGS sequence"/>
</dbReference>
<feature type="chain" id="PRO_5020642070" description="Neurotransmitter-gated ion-channel ligand-binding domain-containing protein" evidence="1">
    <location>
        <begin position="25"/>
        <end position="276"/>
    </location>
</feature>
<dbReference type="GO" id="GO:0016020">
    <property type="term" value="C:membrane"/>
    <property type="evidence" value="ECO:0007669"/>
    <property type="project" value="InterPro"/>
</dbReference>
<evidence type="ECO:0000313" key="3">
    <source>
        <dbReference type="Proteomes" id="UP000298663"/>
    </source>
</evidence>
<reference evidence="2 3" key="1">
    <citation type="journal article" date="2015" name="Genome Biol.">
        <title>Comparative genomics of Steinernema reveals deeply conserved gene regulatory networks.</title>
        <authorList>
            <person name="Dillman A.R."/>
            <person name="Macchietto M."/>
            <person name="Porter C.F."/>
            <person name="Rogers A."/>
            <person name="Williams B."/>
            <person name="Antoshechkin I."/>
            <person name="Lee M.M."/>
            <person name="Goodwin Z."/>
            <person name="Lu X."/>
            <person name="Lewis E.E."/>
            <person name="Goodrich-Blair H."/>
            <person name="Stock S.P."/>
            <person name="Adams B.J."/>
            <person name="Sternberg P.W."/>
            <person name="Mortazavi A."/>
        </authorList>
    </citation>
    <scope>NUCLEOTIDE SEQUENCE [LARGE SCALE GENOMIC DNA]</scope>
    <source>
        <strain evidence="2 3">ALL</strain>
    </source>
</reference>
<accession>A0A4U5MGY6</accession>
<dbReference type="GO" id="GO:0005230">
    <property type="term" value="F:extracellular ligand-gated monoatomic ion channel activity"/>
    <property type="evidence" value="ECO:0007669"/>
    <property type="project" value="InterPro"/>
</dbReference>
<dbReference type="Gene3D" id="2.70.170.10">
    <property type="entry name" value="Neurotransmitter-gated ion-channel ligand-binding domain"/>
    <property type="match status" value="1"/>
</dbReference>
<proteinExistence type="predicted"/>
<keyword evidence="1" id="KW-0732">Signal</keyword>
<evidence type="ECO:0000313" key="2">
    <source>
        <dbReference type="EMBL" id="TKR68422.1"/>
    </source>
</evidence>
<sequence>MTAKSFLLVIFYNVFAVFNSLVIAYENSGNDAHVYLDYKPEARGLHYVNSLIEEYTNRIINSSLQIELVRADEEISRGRMGLTLWVHERWNIPEMDEKRSSQAFDDRVKLPISEDQTLRVSPETVFKNSLYFKLHRSPSPNVFLEVARDGRFVTHSKVTVDIPCTRILPMKEDYVEYPICGRELTLRRHYSQRRYEDVICELRYGSFVRDKKLLSLQWAFNAITGHTVPCSNEIVPRCSIQEILTFHRDVEFIGDSYDELIACFVLTYHHNVNRYI</sequence>
<protein>
    <recommendedName>
        <fullName evidence="4">Neurotransmitter-gated ion-channel ligand-binding domain-containing protein</fullName>
    </recommendedName>
</protein>
<dbReference type="AlphaFoldDB" id="A0A4U5MGY6"/>